<dbReference type="AlphaFoldDB" id="A0A9D5GWK4"/>
<accession>A0A9D5GWK4</accession>
<reference evidence="1 2" key="1">
    <citation type="journal article" date="2022" name="Nat. Genet.">
        <title>Improved pea reference genome and pan-genome highlight genomic features and evolutionary characteristics.</title>
        <authorList>
            <person name="Yang T."/>
            <person name="Liu R."/>
            <person name="Luo Y."/>
            <person name="Hu S."/>
            <person name="Wang D."/>
            <person name="Wang C."/>
            <person name="Pandey M.K."/>
            <person name="Ge S."/>
            <person name="Xu Q."/>
            <person name="Li N."/>
            <person name="Li G."/>
            <person name="Huang Y."/>
            <person name="Saxena R.K."/>
            <person name="Ji Y."/>
            <person name="Li M."/>
            <person name="Yan X."/>
            <person name="He Y."/>
            <person name="Liu Y."/>
            <person name="Wang X."/>
            <person name="Xiang C."/>
            <person name="Varshney R.K."/>
            <person name="Ding H."/>
            <person name="Gao S."/>
            <person name="Zong X."/>
        </authorList>
    </citation>
    <scope>NUCLEOTIDE SEQUENCE [LARGE SCALE GENOMIC DNA]</scope>
    <source>
        <strain evidence="1 2">cv. Zhongwan 6</strain>
    </source>
</reference>
<sequence>LLPYHSYTTTKKEDENIKGRTCDMDHSNNEIFSEVTNKTISKIKHNRRLSDNVVMCTYHDKTSPGYEWLLTAWVAEERRMKSGRVYKYFYDPEGNLYKSKSEVTAAWEKDGLVLID</sequence>
<evidence type="ECO:0000313" key="2">
    <source>
        <dbReference type="Proteomes" id="UP001058974"/>
    </source>
</evidence>
<gene>
    <name evidence="1" type="ORF">KIW84_012334</name>
</gene>
<organism evidence="1 2">
    <name type="scientific">Pisum sativum</name>
    <name type="common">Garden pea</name>
    <name type="synonym">Lathyrus oleraceus</name>
    <dbReference type="NCBI Taxonomy" id="3888"/>
    <lineage>
        <taxon>Eukaryota</taxon>
        <taxon>Viridiplantae</taxon>
        <taxon>Streptophyta</taxon>
        <taxon>Embryophyta</taxon>
        <taxon>Tracheophyta</taxon>
        <taxon>Spermatophyta</taxon>
        <taxon>Magnoliopsida</taxon>
        <taxon>eudicotyledons</taxon>
        <taxon>Gunneridae</taxon>
        <taxon>Pentapetalae</taxon>
        <taxon>rosids</taxon>
        <taxon>fabids</taxon>
        <taxon>Fabales</taxon>
        <taxon>Fabaceae</taxon>
        <taxon>Papilionoideae</taxon>
        <taxon>50 kb inversion clade</taxon>
        <taxon>NPAAA clade</taxon>
        <taxon>Hologalegina</taxon>
        <taxon>IRL clade</taxon>
        <taxon>Fabeae</taxon>
        <taxon>Lathyrus</taxon>
    </lineage>
</organism>
<dbReference type="EMBL" id="JAMSHJ010000001">
    <property type="protein sequence ID" value="KAI5443644.1"/>
    <property type="molecule type" value="Genomic_DNA"/>
</dbReference>
<dbReference type="Proteomes" id="UP001058974">
    <property type="component" value="Chromosome 1"/>
</dbReference>
<dbReference type="Gramene" id="Psat01G0233400-T1">
    <property type="protein sequence ID" value="KAI5443644.1"/>
    <property type="gene ID" value="KIW84_012334"/>
</dbReference>
<evidence type="ECO:0000313" key="1">
    <source>
        <dbReference type="EMBL" id="KAI5443644.1"/>
    </source>
</evidence>
<proteinExistence type="predicted"/>
<keyword evidence="2" id="KW-1185">Reference proteome</keyword>
<comment type="caution">
    <text evidence="1">The sequence shown here is derived from an EMBL/GenBank/DDBJ whole genome shotgun (WGS) entry which is preliminary data.</text>
</comment>
<name>A0A9D5GWK4_PEA</name>
<protein>
    <submittedName>
        <fullName evidence="1">Uncharacterized protein</fullName>
    </submittedName>
</protein>
<feature type="non-terminal residue" evidence="1">
    <location>
        <position position="1"/>
    </location>
</feature>